<comment type="caution">
    <text evidence="1">The sequence shown here is derived from an EMBL/GenBank/DDBJ whole genome shotgun (WGS) entry which is preliminary data.</text>
</comment>
<protein>
    <submittedName>
        <fullName evidence="1">Uncharacterized protein</fullName>
    </submittedName>
</protein>
<name>A0A1B8NWL5_HALEL</name>
<organism evidence="1 2">
    <name type="scientific">Halomonas elongata</name>
    <dbReference type="NCBI Taxonomy" id="2746"/>
    <lineage>
        <taxon>Bacteria</taxon>
        <taxon>Pseudomonadati</taxon>
        <taxon>Pseudomonadota</taxon>
        <taxon>Gammaproteobacteria</taxon>
        <taxon>Oceanospirillales</taxon>
        <taxon>Halomonadaceae</taxon>
        <taxon>Halomonas</taxon>
    </lineage>
</organism>
<dbReference type="AlphaFoldDB" id="A0A1B8NWL5"/>
<dbReference type="EMBL" id="MAJD01000002">
    <property type="protein sequence ID" value="OBX34390.1"/>
    <property type="molecule type" value="Genomic_DNA"/>
</dbReference>
<reference evidence="1 2" key="1">
    <citation type="submission" date="2016-06" db="EMBL/GenBank/DDBJ databases">
        <title>Genome sequence of halotolerant plant growth promoting strain of Halomonas elongata HEK1 isolated from salterns of Rann of Kutch, Gujarat, India.</title>
        <authorList>
            <person name="Gaba S."/>
            <person name="Singh R.N."/>
            <person name="Abrol S."/>
            <person name="Kaushik R."/>
            <person name="Saxena A.K."/>
        </authorList>
    </citation>
    <scope>NUCLEOTIDE SEQUENCE [LARGE SCALE GENOMIC DNA]</scope>
    <source>
        <strain evidence="1 2">HEK1</strain>
    </source>
</reference>
<proteinExistence type="predicted"/>
<sequence length="142" mass="14470">MAGDGVAEGALAFLGEPAHEAGTVLDLTTGIGQGLALLQGHDGGQVLAVGLQQVIPGQQTLAALVGAQRAPLHECRLGGVHRTPDLLDFQHRDMADGLASGGIEDGLLTTGIAVSPLAVDIGILTEQSQIAELVGQRHKHLP</sequence>
<evidence type="ECO:0000313" key="2">
    <source>
        <dbReference type="Proteomes" id="UP000092504"/>
    </source>
</evidence>
<dbReference type="Proteomes" id="UP000092504">
    <property type="component" value="Unassembled WGS sequence"/>
</dbReference>
<accession>A0A1B8NWL5</accession>
<gene>
    <name evidence="1" type="ORF">A8U91_03443</name>
</gene>
<evidence type="ECO:0000313" key="1">
    <source>
        <dbReference type="EMBL" id="OBX34390.1"/>
    </source>
</evidence>